<dbReference type="PANTHER" id="PTHR12110">
    <property type="entry name" value="HYDROXYPYRUVATE ISOMERASE"/>
    <property type="match status" value="1"/>
</dbReference>
<keyword evidence="2" id="KW-0413">Isomerase</keyword>
<evidence type="ECO:0000313" key="3">
    <source>
        <dbReference type="Proteomes" id="UP000031521"/>
    </source>
</evidence>
<feature type="domain" description="Xylose isomerase-like TIM barrel" evidence="1">
    <location>
        <begin position="36"/>
        <end position="268"/>
    </location>
</feature>
<evidence type="ECO:0000313" key="2">
    <source>
        <dbReference type="EMBL" id="AJE44942.1"/>
    </source>
</evidence>
<dbReference type="AlphaFoldDB" id="A0A0B5DXF5"/>
<protein>
    <submittedName>
        <fullName evidence="2">Xylose isomerase domain-containing protein</fullName>
    </submittedName>
</protein>
<keyword evidence="3" id="KW-1185">Reference proteome</keyword>
<sequence>MSREDRDKGVGAGKGAPPDLTLWPACVRSHPLPQQIAAAADAGYASIAVNSATYLAAREAGQTGAQIARLAADSGVRIDWVDAVTGWLPVRYPPGNPELRGFLDHHVDIAFEMAETLGARSLLAIGSFDRDALSFDELVDHFGRLCDRAAGAGLRVGLEFIPFWGIPTLGAAMEIVETAGAPNGGLVLDTWHFFRSDSDWTALKALPPDRLLAVQLADGAQSPVEAGLLEDCLQHRRLPGEGAFPLGDLLDQLGRMGVRDYGPEVFSAELDECSAREAAHLCAAACRAVQAQDAAT</sequence>
<dbReference type="Proteomes" id="UP000031521">
    <property type="component" value="Chromosome"/>
</dbReference>
<dbReference type="GO" id="GO:0016853">
    <property type="term" value="F:isomerase activity"/>
    <property type="evidence" value="ECO:0007669"/>
    <property type="project" value="UniProtKB-KW"/>
</dbReference>
<dbReference type="OrthoDB" id="9072761at2"/>
<dbReference type="RefSeq" id="WP_052452975.1">
    <property type="nucleotide sequence ID" value="NZ_CP004393.1"/>
</dbReference>
<dbReference type="InterPro" id="IPR013022">
    <property type="entry name" value="Xyl_isomerase-like_TIM-brl"/>
</dbReference>
<organism evidence="2 3">
    <name type="scientific">Celeribacter indicus</name>
    <dbReference type="NCBI Taxonomy" id="1208324"/>
    <lineage>
        <taxon>Bacteria</taxon>
        <taxon>Pseudomonadati</taxon>
        <taxon>Pseudomonadota</taxon>
        <taxon>Alphaproteobacteria</taxon>
        <taxon>Rhodobacterales</taxon>
        <taxon>Roseobacteraceae</taxon>
        <taxon>Celeribacter</taxon>
    </lineage>
</organism>
<gene>
    <name evidence="2" type="ORF">P73_0227</name>
</gene>
<dbReference type="InterPro" id="IPR036237">
    <property type="entry name" value="Xyl_isomerase-like_sf"/>
</dbReference>
<dbReference type="HOGENOM" id="CLU_035063_2_0_5"/>
<dbReference type="PANTHER" id="PTHR12110:SF48">
    <property type="entry name" value="BLL3656 PROTEIN"/>
    <property type="match status" value="1"/>
</dbReference>
<dbReference type="Gene3D" id="3.20.20.150">
    <property type="entry name" value="Divalent-metal-dependent TIM barrel enzymes"/>
    <property type="match status" value="1"/>
</dbReference>
<dbReference type="EMBL" id="CP004393">
    <property type="protein sequence ID" value="AJE44942.1"/>
    <property type="molecule type" value="Genomic_DNA"/>
</dbReference>
<name>A0A0B5DXF5_9RHOB</name>
<dbReference type="SUPFAM" id="SSF51658">
    <property type="entry name" value="Xylose isomerase-like"/>
    <property type="match status" value="1"/>
</dbReference>
<reference evidence="2 3" key="1">
    <citation type="journal article" date="2014" name="Int. J. Syst. Evol. Microbiol.">
        <title>Celeribacter indicus sp. nov., a polycyclic aromatic hydrocarbon-degrading bacterium from deep-sea sediment and reclassification of Huaishuia halophila as Celeribacter halophilus comb. nov.</title>
        <authorList>
            <person name="Lai Q."/>
            <person name="Cao J."/>
            <person name="Yuan J."/>
            <person name="Li F."/>
            <person name="Shao Z."/>
        </authorList>
    </citation>
    <scope>NUCLEOTIDE SEQUENCE [LARGE SCALE GENOMIC DNA]</scope>
    <source>
        <strain evidence="2">P73</strain>
    </source>
</reference>
<dbReference type="KEGG" id="cid:P73_0227"/>
<dbReference type="STRING" id="1208324.P73_0227"/>
<proteinExistence type="predicted"/>
<evidence type="ECO:0000259" key="1">
    <source>
        <dbReference type="Pfam" id="PF01261"/>
    </source>
</evidence>
<dbReference type="Pfam" id="PF01261">
    <property type="entry name" value="AP_endonuc_2"/>
    <property type="match status" value="1"/>
</dbReference>
<accession>A0A0B5DXF5</accession>
<dbReference type="InterPro" id="IPR050312">
    <property type="entry name" value="IolE/XylAMocC-like"/>
</dbReference>